<dbReference type="Gramene" id="Kaladp0878s0049.3.v1.1">
    <property type="protein sequence ID" value="Kaladp0878s0049.3.v1.1"/>
    <property type="gene ID" value="Kaladp0878s0049.v1.1"/>
</dbReference>
<feature type="compositionally biased region" description="Low complexity" evidence="4">
    <location>
        <begin position="161"/>
        <end position="180"/>
    </location>
</feature>
<dbReference type="InterPro" id="IPR051861">
    <property type="entry name" value="NET_actin-binding_domain"/>
</dbReference>
<dbReference type="EnsemblPlants" id="Kaladp0878s0049.2.v1.1">
    <property type="protein sequence ID" value="Kaladp0878s0049.2.v1.1"/>
    <property type="gene ID" value="Kaladp0878s0049.v1.1"/>
</dbReference>
<dbReference type="AlphaFoldDB" id="A0A7N0VJ74"/>
<dbReference type="GO" id="GO:0003779">
    <property type="term" value="F:actin binding"/>
    <property type="evidence" value="ECO:0007669"/>
    <property type="project" value="InterPro"/>
</dbReference>
<evidence type="ECO:0000256" key="1">
    <source>
        <dbReference type="ARBA" id="ARBA00023054"/>
    </source>
</evidence>
<feature type="coiled-coil region" evidence="3">
    <location>
        <begin position="266"/>
        <end position="411"/>
    </location>
</feature>
<evidence type="ECO:0000256" key="4">
    <source>
        <dbReference type="SAM" id="MobiDB-lite"/>
    </source>
</evidence>
<feature type="domain" description="NAB" evidence="5">
    <location>
        <begin position="21"/>
        <end position="101"/>
    </location>
</feature>
<feature type="compositionally biased region" description="Polar residues" evidence="4">
    <location>
        <begin position="109"/>
        <end position="128"/>
    </location>
</feature>
<evidence type="ECO:0000313" key="7">
    <source>
        <dbReference type="Proteomes" id="UP000594263"/>
    </source>
</evidence>
<organism evidence="6 7">
    <name type="scientific">Kalanchoe fedtschenkoi</name>
    <name type="common">Lavender scallops</name>
    <name type="synonym">South American air plant</name>
    <dbReference type="NCBI Taxonomy" id="63787"/>
    <lineage>
        <taxon>Eukaryota</taxon>
        <taxon>Viridiplantae</taxon>
        <taxon>Streptophyta</taxon>
        <taxon>Embryophyta</taxon>
        <taxon>Tracheophyta</taxon>
        <taxon>Spermatophyta</taxon>
        <taxon>Magnoliopsida</taxon>
        <taxon>eudicotyledons</taxon>
        <taxon>Gunneridae</taxon>
        <taxon>Pentapetalae</taxon>
        <taxon>Saxifragales</taxon>
        <taxon>Crassulaceae</taxon>
        <taxon>Kalanchoe</taxon>
    </lineage>
</organism>
<evidence type="ECO:0000259" key="5">
    <source>
        <dbReference type="PROSITE" id="PS51774"/>
    </source>
</evidence>
<dbReference type="PANTHER" id="PTHR32258:SF3">
    <property type="entry name" value="PROTEIN NETWORKED 4A"/>
    <property type="match status" value="1"/>
</dbReference>
<dbReference type="Pfam" id="PF07765">
    <property type="entry name" value="KIP1"/>
    <property type="match status" value="1"/>
</dbReference>
<feature type="coiled-coil region" evidence="3">
    <location>
        <begin position="186"/>
        <end position="213"/>
    </location>
</feature>
<evidence type="ECO:0000313" key="6">
    <source>
        <dbReference type="EnsemblPlants" id="Kaladp0878s0049.2.v1.1"/>
    </source>
</evidence>
<dbReference type="PROSITE" id="PS51774">
    <property type="entry name" value="NAB"/>
    <property type="match status" value="1"/>
</dbReference>
<keyword evidence="7" id="KW-1185">Reference proteome</keyword>
<dbReference type="Proteomes" id="UP000594263">
    <property type="component" value="Unplaced"/>
</dbReference>
<evidence type="ECO:0000256" key="2">
    <source>
        <dbReference type="ARBA" id="ARBA00038006"/>
    </source>
</evidence>
<dbReference type="EnsemblPlants" id="Kaladp0878s0049.4.v1.1">
    <property type="protein sequence ID" value="Kaladp0878s0049.4.v1.1"/>
    <property type="gene ID" value="Kaladp0878s0049.v1.1"/>
</dbReference>
<dbReference type="Gramene" id="Kaladp0878s0049.4.v1.1">
    <property type="protein sequence ID" value="Kaladp0878s0049.4.v1.1"/>
    <property type="gene ID" value="Kaladp0878s0049.v1.1"/>
</dbReference>
<accession>A0A7N0VJ74</accession>
<name>A0A7N0VJ74_KALFE</name>
<dbReference type="OMA" id="HQLHMEH"/>
<protein>
    <recommendedName>
        <fullName evidence="5">NAB domain-containing protein</fullName>
    </recommendedName>
</protein>
<feature type="region of interest" description="Disordered" evidence="4">
    <location>
        <begin position="105"/>
        <end position="181"/>
    </location>
</feature>
<dbReference type="GO" id="GO:0005774">
    <property type="term" value="C:vacuolar membrane"/>
    <property type="evidence" value="ECO:0007669"/>
    <property type="project" value="TreeGrafter"/>
</dbReference>
<dbReference type="Gramene" id="Kaladp0878s0049.1.v1.1">
    <property type="protein sequence ID" value="Kaladp0878s0049.1.v1.1"/>
    <property type="gene ID" value="Kaladp0878s0049.v1.1"/>
</dbReference>
<reference evidence="6" key="1">
    <citation type="submission" date="2021-01" db="UniProtKB">
        <authorList>
            <consortium name="EnsemblPlants"/>
        </authorList>
    </citation>
    <scope>IDENTIFICATION</scope>
</reference>
<comment type="similarity">
    <text evidence="2">Belongs to the NET family.</text>
</comment>
<dbReference type="EnsemblPlants" id="Kaladp0878s0049.1.v1.1">
    <property type="protein sequence ID" value="Kaladp0878s0049.1.v1.1"/>
    <property type="gene ID" value="Kaladp0878s0049.v1.1"/>
</dbReference>
<dbReference type="EnsemblPlants" id="Kaladp0878s0049.3.v1.1">
    <property type="protein sequence ID" value="Kaladp0878s0049.3.v1.1"/>
    <property type="gene ID" value="Kaladp0878s0049.v1.1"/>
</dbReference>
<dbReference type="SUPFAM" id="SSF57997">
    <property type="entry name" value="Tropomyosin"/>
    <property type="match status" value="1"/>
</dbReference>
<sequence>MSSVTTDKKKLLKRMESKKSHSWWWDSHISPKNNKWLAENLEEMDQSVKRMLKLIDEDGDSFAKKAEMYYKKRPELVALVEEFYRMYRALAERYDQVTGELRKSIPSDLHSQGSGISEVGSESASTFPSPDGKRRRPKSGHRAAGFEFFLGSGPNKEDDSTSSSSESESEGSSINYYSGSVVDGDDNELRRKIVDLESELHDVKQKLTVYQVDNMEGCNTDRKTDEPQLTQVELLPEKNVEAAFGSESDGQSHEPELRTTTPADGLRVARDRLQAIEMRNSEARREFDNIHSSDDMNYWENRLQLAQKDIDEWKSKFNSEYREVSKLQERIARYKSNLSEREQEIRELKTSMSNCEQKNSLEKLELQTKIAQLVKEQAHTEEKLKECKTCCQNLKDEIKQAENQKTELIILHGVKDKTQTIEIEHLRADMAGRDRVIDDLNRSLDLLLSEKDELHAKLGKLGAEVSTKGDQIVEMNRHLTMLHIEHLNLIAKAEGARVVAEKMKVRVTELESEVERLIKLVSDGAEEKREAIRQLCLSIEHYRDSYHMLREAFVGSKYKARLALVAA</sequence>
<proteinExistence type="inferred from homology"/>
<dbReference type="Gramene" id="Kaladp0878s0049.2.v1.1">
    <property type="protein sequence ID" value="Kaladp0878s0049.2.v1.1"/>
    <property type="gene ID" value="Kaladp0878s0049.v1.1"/>
</dbReference>
<dbReference type="PANTHER" id="PTHR32258">
    <property type="entry name" value="PROTEIN NETWORKED 4A"/>
    <property type="match status" value="1"/>
</dbReference>
<evidence type="ECO:0000256" key="3">
    <source>
        <dbReference type="SAM" id="Coils"/>
    </source>
</evidence>
<keyword evidence="1 3" id="KW-0175">Coiled coil</keyword>
<dbReference type="InterPro" id="IPR011684">
    <property type="entry name" value="NAB"/>
</dbReference>